<dbReference type="EMBL" id="CM029048">
    <property type="protein sequence ID" value="KAG2576911.1"/>
    <property type="molecule type" value="Genomic_DNA"/>
</dbReference>
<protein>
    <submittedName>
        <fullName evidence="2">Uncharacterized protein</fullName>
    </submittedName>
</protein>
<keyword evidence="3" id="KW-1185">Reference proteome</keyword>
<keyword evidence="1" id="KW-1133">Transmembrane helix</keyword>
<dbReference type="AlphaFoldDB" id="A0A8T0QUS4"/>
<evidence type="ECO:0000313" key="2">
    <source>
        <dbReference type="EMBL" id="KAG2576911.1"/>
    </source>
</evidence>
<accession>A0A8T0QUS4</accession>
<organism evidence="2 3">
    <name type="scientific">Panicum virgatum</name>
    <name type="common">Blackwell switchgrass</name>
    <dbReference type="NCBI Taxonomy" id="38727"/>
    <lineage>
        <taxon>Eukaryota</taxon>
        <taxon>Viridiplantae</taxon>
        <taxon>Streptophyta</taxon>
        <taxon>Embryophyta</taxon>
        <taxon>Tracheophyta</taxon>
        <taxon>Spermatophyta</taxon>
        <taxon>Magnoliopsida</taxon>
        <taxon>Liliopsida</taxon>
        <taxon>Poales</taxon>
        <taxon>Poaceae</taxon>
        <taxon>PACMAD clade</taxon>
        <taxon>Panicoideae</taxon>
        <taxon>Panicodae</taxon>
        <taxon>Paniceae</taxon>
        <taxon>Panicinae</taxon>
        <taxon>Panicum</taxon>
        <taxon>Panicum sect. Hiantes</taxon>
    </lineage>
</organism>
<keyword evidence="1" id="KW-0472">Membrane</keyword>
<dbReference type="Proteomes" id="UP000823388">
    <property type="component" value="Chromosome 6N"/>
</dbReference>
<evidence type="ECO:0000256" key="1">
    <source>
        <dbReference type="SAM" id="Phobius"/>
    </source>
</evidence>
<name>A0A8T0QUS4_PANVG</name>
<feature type="transmembrane region" description="Helical" evidence="1">
    <location>
        <begin position="51"/>
        <end position="70"/>
    </location>
</feature>
<sequence length="126" mass="13847">MIACWPQDRANGERSPSSGGCSLVITAEVTDYGESIEEKRPRQTGSTCMHAVLPFPVSLFTVMHTWLWLLPPFQDRNHRRPRTPGRPGRQPACLVVPVPVAARVLDDPTSRGGIASLGCCRSLRPN</sequence>
<gene>
    <name evidence="2" type="ORF">PVAP13_6NG063500</name>
</gene>
<reference evidence="2" key="1">
    <citation type="submission" date="2020-05" db="EMBL/GenBank/DDBJ databases">
        <title>WGS assembly of Panicum virgatum.</title>
        <authorList>
            <person name="Lovell J.T."/>
            <person name="Jenkins J."/>
            <person name="Shu S."/>
            <person name="Juenger T.E."/>
            <person name="Schmutz J."/>
        </authorList>
    </citation>
    <scope>NUCLEOTIDE SEQUENCE</scope>
    <source>
        <strain evidence="2">AP13</strain>
    </source>
</reference>
<keyword evidence="1" id="KW-0812">Transmembrane</keyword>
<proteinExistence type="predicted"/>
<comment type="caution">
    <text evidence="2">The sequence shown here is derived from an EMBL/GenBank/DDBJ whole genome shotgun (WGS) entry which is preliminary data.</text>
</comment>
<evidence type="ECO:0000313" key="3">
    <source>
        <dbReference type="Proteomes" id="UP000823388"/>
    </source>
</evidence>